<feature type="region of interest" description="Disordered" evidence="1">
    <location>
        <begin position="1"/>
        <end position="56"/>
    </location>
</feature>
<accession>A0A452Y7A7</accession>
<evidence type="ECO:0000313" key="3">
    <source>
        <dbReference type="Proteomes" id="UP000015105"/>
    </source>
</evidence>
<keyword evidence="3" id="KW-1185">Reference proteome</keyword>
<evidence type="ECO:0000313" key="2">
    <source>
        <dbReference type="EnsemblPlants" id="AET1Gv20319900.13"/>
    </source>
</evidence>
<feature type="compositionally biased region" description="Pro residues" evidence="1">
    <location>
        <begin position="36"/>
        <end position="45"/>
    </location>
</feature>
<reference evidence="2" key="5">
    <citation type="journal article" date="2021" name="G3 (Bethesda)">
        <title>Aegilops tauschii genome assembly Aet v5.0 features greater sequence contiguity and improved annotation.</title>
        <authorList>
            <person name="Wang L."/>
            <person name="Zhu T."/>
            <person name="Rodriguez J.C."/>
            <person name="Deal K.R."/>
            <person name="Dubcovsky J."/>
            <person name="McGuire P.E."/>
            <person name="Lux T."/>
            <person name="Spannagl M."/>
            <person name="Mayer K.F.X."/>
            <person name="Baldrich P."/>
            <person name="Meyers B.C."/>
            <person name="Huo N."/>
            <person name="Gu Y.Q."/>
            <person name="Zhou H."/>
            <person name="Devos K.M."/>
            <person name="Bennetzen J.L."/>
            <person name="Unver T."/>
            <person name="Budak H."/>
            <person name="Gulick P.J."/>
            <person name="Galiba G."/>
            <person name="Kalapos B."/>
            <person name="Nelson D.R."/>
            <person name="Li P."/>
            <person name="You F.M."/>
            <person name="Luo M.C."/>
            <person name="Dvorak J."/>
        </authorList>
    </citation>
    <scope>NUCLEOTIDE SEQUENCE [LARGE SCALE GENOMIC DNA]</scope>
    <source>
        <strain evidence="2">cv. AL8/78</strain>
    </source>
</reference>
<reference evidence="3" key="2">
    <citation type="journal article" date="2017" name="Nat. Plants">
        <title>The Aegilops tauschii genome reveals multiple impacts of transposons.</title>
        <authorList>
            <person name="Zhao G."/>
            <person name="Zou C."/>
            <person name="Li K."/>
            <person name="Wang K."/>
            <person name="Li T."/>
            <person name="Gao L."/>
            <person name="Zhang X."/>
            <person name="Wang H."/>
            <person name="Yang Z."/>
            <person name="Liu X."/>
            <person name="Jiang W."/>
            <person name="Mao L."/>
            <person name="Kong X."/>
            <person name="Jiao Y."/>
            <person name="Jia J."/>
        </authorList>
    </citation>
    <scope>NUCLEOTIDE SEQUENCE [LARGE SCALE GENOMIC DNA]</scope>
    <source>
        <strain evidence="3">cv. AL8/78</strain>
    </source>
</reference>
<organism evidence="2 3">
    <name type="scientific">Aegilops tauschii subsp. strangulata</name>
    <name type="common">Goatgrass</name>
    <dbReference type="NCBI Taxonomy" id="200361"/>
    <lineage>
        <taxon>Eukaryota</taxon>
        <taxon>Viridiplantae</taxon>
        <taxon>Streptophyta</taxon>
        <taxon>Embryophyta</taxon>
        <taxon>Tracheophyta</taxon>
        <taxon>Spermatophyta</taxon>
        <taxon>Magnoliopsida</taxon>
        <taxon>Liliopsida</taxon>
        <taxon>Poales</taxon>
        <taxon>Poaceae</taxon>
        <taxon>BOP clade</taxon>
        <taxon>Pooideae</taxon>
        <taxon>Triticodae</taxon>
        <taxon>Triticeae</taxon>
        <taxon>Triticinae</taxon>
        <taxon>Aegilops</taxon>
    </lineage>
</organism>
<evidence type="ECO:0000256" key="1">
    <source>
        <dbReference type="SAM" id="MobiDB-lite"/>
    </source>
</evidence>
<reference evidence="2" key="3">
    <citation type="journal article" date="2017" name="Nature">
        <title>Genome sequence of the progenitor of the wheat D genome Aegilops tauschii.</title>
        <authorList>
            <person name="Luo M.C."/>
            <person name="Gu Y.Q."/>
            <person name="Puiu D."/>
            <person name="Wang H."/>
            <person name="Twardziok S.O."/>
            <person name="Deal K.R."/>
            <person name="Huo N."/>
            <person name="Zhu T."/>
            <person name="Wang L."/>
            <person name="Wang Y."/>
            <person name="McGuire P.E."/>
            <person name="Liu S."/>
            <person name="Long H."/>
            <person name="Ramasamy R.K."/>
            <person name="Rodriguez J.C."/>
            <person name="Van S.L."/>
            <person name="Yuan L."/>
            <person name="Wang Z."/>
            <person name="Xia Z."/>
            <person name="Xiao L."/>
            <person name="Anderson O.D."/>
            <person name="Ouyang S."/>
            <person name="Liang Y."/>
            <person name="Zimin A.V."/>
            <person name="Pertea G."/>
            <person name="Qi P."/>
            <person name="Bennetzen J.L."/>
            <person name="Dai X."/>
            <person name="Dawson M.W."/>
            <person name="Muller H.G."/>
            <person name="Kugler K."/>
            <person name="Rivarola-Duarte L."/>
            <person name="Spannagl M."/>
            <person name="Mayer K.F.X."/>
            <person name="Lu F.H."/>
            <person name="Bevan M.W."/>
            <person name="Leroy P."/>
            <person name="Li P."/>
            <person name="You F.M."/>
            <person name="Sun Q."/>
            <person name="Liu Z."/>
            <person name="Lyons E."/>
            <person name="Wicker T."/>
            <person name="Salzberg S.L."/>
            <person name="Devos K.M."/>
            <person name="Dvorak J."/>
        </authorList>
    </citation>
    <scope>NUCLEOTIDE SEQUENCE [LARGE SCALE GENOMIC DNA]</scope>
    <source>
        <strain evidence="2">cv. AL8/78</strain>
    </source>
</reference>
<protein>
    <submittedName>
        <fullName evidence="2">Uncharacterized protein</fullName>
    </submittedName>
</protein>
<dbReference type="Gramene" id="AET1Gv20319900.13">
    <property type="protein sequence ID" value="AET1Gv20319900.13"/>
    <property type="gene ID" value="AET1Gv20319900"/>
</dbReference>
<name>A0A452Y7A7_AEGTS</name>
<reference evidence="2" key="4">
    <citation type="submission" date="2019-03" db="UniProtKB">
        <authorList>
            <consortium name="EnsemblPlants"/>
        </authorList>
    </citation>
    <scope>IDENTIFICATION</scope>
</reference>
<dbReference type="Proteomes" id="UP000015105">
    <property type="component" value="Chromosome 1D"/>
</dbReference>
<reference evidence="3" key="1">
    <citation type="journal article" date="2014" name="Science">
        <title>Ancient hybridizations among the ancestral genomes of bread wheat.</title>
        <authorList>
            <consortium name="International Wheat Genome Sequencing Consortium,"/>
            <person name="Marcussen T."/>
            <person name="Sandve S.R."/>
            <person name="Heier L."/>
            <person name="Spannagl M."/>
            <person name="Pfeifer M."/>
            <person name="Jakobsen K.S."/>
            <person name="Wulff B.B."/>
            <person name="Steuernagel B."/>
            <person name="Mayer K.F."/>
            <person name="Olsen O.A."/>
        </authorList>
    </citation>
    <scope>NUCLEOTIDE SEQUENCE [LARGE SCALE GENOMIC DNA]</scope>
    <source>
        <strain evidence="3">cv. AL8/78</strain>
    </source>
</reference>
<proteinExistence type="predicted"/>
<sequence length="82" mass="8963">NWRQAAATFPPTIPPLPLSSPNPKPLPLSPRTRTPEPSPSLPPQSPNTRLDPEGSPAMEAFGGFFVDEKAARVENIFLEFLK</sequence>
<dbReference type="EnsemblPlants" id="AET1Gv20319900.13">
    <property type="protein sequence ID" value="AET1Gv20319900.13"/>
    <property type="gene ID" value="AET1Gv20319900"/>
</dbReference>
<dbReference type="AlphaFoldDB" id="A0A452Y7A7"/>
<feature type="compositionally biased region" description="Pro residues" evidence="1">
    <location>
        <begin position="11"/>
        <end position="28"/>
    </location>
</feature>